<feature type="compositionally biased region" description="Basic residues" evidence="5">
    <location>
        <begin position="251"/>
        <end position="260"/>
    </location>
</feature>
<comment type="subcellular location">
    <subcellularLocation>
        <location evidence="1">Mitochondrion</location>
    </subcellularLocation>
</comment>
<keyword evidence="3" id="KW-0809">Transit peptide</keyword>
<evidence type="ECO:0000313" key="9">
    <source>
        <dbReference type="Proteomes" id="UP001215151"/>
    </source>
</evidence>
<dbReference type="InterPro" id="IPR045853">
    <property type="entry name" value="Pep_chain_release_fac_I_sf"/>
</dbReference>
<dbReference type="InterPro" id="IPR052405">
    <property type="entry name" value="Mito_Transl_Release_Factor"/>
</dbReference>
<feature type="compositionally biased region" description="Basic and acidic residues" evidence="5">
    <location>
        <begin position="239"/>
        <end position="250"/>
    </location>
</feature>
<dbReference type="AlphaFoldDB" id="A0AAD7TSR3"/>
<evidence type="ECO:0000259" key="7">
    <source>
        <dbReference type="Pfam" id="PF00472"/>
    </source>
</evidence>
<dbReference type="Gene3D" id="3.30.160.20">
    <property type="match status" value="1"/>
</dbReference>
<gene>
    <name evidence="8" type="ORF">ONZ51_g6328</name>
</gene>
<feature type="signal peptide" evidence="6">
    <location>
        <begin position="1"/>
        <end position="39"/>
    </location>
</feature>
<dbReference type="EMBL" id="JAPEVG010000150">
    <property type="protein sequence ID" value="KAJ8480934.1"/>
    <property type="molecule type" value="Genomic_DNA"/>
</dbReference>
<feature type="region of interest" description="Disordered" evidence="5">
    <location>
        <begin position="107"/>
        <end position="143"/>
    </location>
</feature>
<accession>A0AAD7TSR3</accession>
<name>A0AAD7TSR3_9APHY</name>
<comment type="caution">
    <text evidence="8">The sequence shown here is derived from an EMBL/GenBank/DDBJ whole genome shotgun (WGS) entry which is preliminary data.</text>
</comment>
<feature type="chain" id="PRO_5042039502" description="Prokaryotic-type class I peptide chain release factors domain-containing protein" evidence="6">
    <location>
        <begin position="40"/>
        <end position="279"/>
    </location>
</feature>
<dbReference type="Pfam" id="PF00472">
    <property type="entry name" value="RF-1"/>
    <property type="match status" value="1"/>
</dbReference>
<feature type="compositionally biased region" description="Polar residues" evidence="5">
    <location>
        <begin position="107"/>
        <end position="128"/>
    </location>
</feature>
<organism evidence="8 9">
    <name type="scientific">Trametes cubensis</name>
    <dbReference type="NCBI Taxonomy" id="1111947"/>
    <lineage>
        <taxon>Eukaryota</taxon>
        <taxon>Fungi</taxon>
        <taxon>Dikarya</taxon>
        <taxon>Basidiomycota</taxon>
        <taxon>Agaricomycotina</taxon>
        <taxon>Agaricomycetes</taxon>
        <taxon>Polyporales</taxon>
        <taxon>Polyporaceae</taxon>
        <taxon>Trametes</taxon>
    </lineage>
</organism>
<feature type="region of interest" description="Disordered" evidence="5">
    <location>
        <begin position="238"/>
        <end position="279"/>
    </location>
</feature>
<dbReference type="SUPFAM" id="SSF75620">
    <property type="entry name" value="Release factor"/>
    <property type="match status" value="1"/>
</dbReference>
<dbReference type="InterPro" id="IPR000352">
    <property type="entry name" value="Pep_chain_release_fac_I"/>
</dbReference>
<evidence type="ECO:0000256" key="4">
    <source>
        <dbReference type="ARBA" id="ARBA00023128"/>
    </source>
</evidence>
<proteinExistence type="inferred from homology"/>
<evidence type="ECO:0000256" key="6">
    <source>
        <dbReference type="SAM" id="SignalP"/>
    </source>
</evidence>
<feature type="compositionally biased region" description="Basic and acidic residues" evidence="5">
    <location>
        <begin position="261"/>
        <end position="279"/>
    </location>
</feature>
<evidence type="ECO:0000256" key="3">
    <source>
        <dbReference type="ARBA" id="ARBA00022946"/>
    </source>
</evidence>
<protein>
    <recommendedName>
        <fullName evidence="7">Prokaryotic-type class I peptide chain release factors domain-containing protein</fullName>
    </recommendedName>
</protein>
<reference evidence="8" key="1">
    <citation type="submission" date="2022-11" db="EMBL/GenBank/DDBJ databases">
        <title>Genome Sequence of Cubamyces cubensis.</title>
        <authorList>
            <person name="Buettner E."/>
        </authorList>
    </citation>
    <scope>NUCLEOTIDE SEQUENCE</scope>
    <source>
        <strain evidence="8">MPL-01</strain>
    </source>
</reference>
<keyword evidence="4" id="KW-0496">Mitochondrion</keyword>
<evidence type="ECO:0000256" key="1">
    <source>
        <dbReference type="ARBA" id="ARBA00004173"/>
    </source>
</evidence>
<dbReference type="GO" id="GO:0003747">
    <property type="term" value="F:translation release factor activity"/>
    <property type="evidence" value="ECO:0007669"/>
    <property type="project" value="InterPro"/>
</dbReference>
<dbReference type="GO" id="GO:0032543">
    <property type="term" value="P:mitochondrial translation"/>
    <property type="evidence" value="ECO:0007669"/>
    <property type="project" value="UniProtKB-ARBA"/>
</dbReference>
<dbReference type="PANTHER" id="PTHR46203:SF1">
    <property type="entry name" value="MITOCHONDRIAL TRANSLATION RELEASE FACTOR IN RESCUE"/>
    <property type="match status" value="1"/>
</dbReference>
<dbReference type="FunFam" id="3.30.160.20:FF:000065">
    <property type="entry name" value="Peptidyl-tRNA hydrolase domain protein"/>
    <property type="match status" value="1"/>
</dbReference>
<evidence type="ECO:0000256" key="5">
    <source>
        <dbReference type="SAM" id="MobiDB-lite"/>
    </source>
</evidence>
<keyword evidence="6" id="KW-0732">Signal</keyword>
<dbReference type="Proteomes" id="UP001215151">
    <property type="component" value="Unassembled WGS sequence"/>
</dbReference>
<feature type="compositionally biased region" description="Basic and acidic residues" evidence="5">
    <location>
        <begin position="129"/>
        <end position="143"/>
    </location>
</feature>
<dbReference type="PANTHER" id="PTHR46203">
    <property type="entry name" value="PROBABLE PEPTIDE CHAIN RELEASE FACTOR C12ORF65"/>
    <property type="match status" value="1"/>
</dbReference>
<dbReference type="GO" id="GO:0005739">
    <property type="term" value="C:mitochondrion"/>
    <property type="evidence" value="ECO:0007669"/>
    <property type="project" value="UniProtKB-SubCell"/>
</dbReference>
<feature type="domain" description="Prokaryotic-type class I peptide chain release factors" evidence="7">
    <location>
        <begin position="165"/>
        <end position="261"/>
    </location>
</feature>
<evidence type="ECO:0000313" key="8">
    <source>
        <dbReference type="EMBL" id="KAJ8480934.1"/>
    </source>
</evidence>
<evidence type="ECO:0000256" key="2">
    <source>
        <dbReference type="ARBA" id="ARBA00010835"/>
    </source>
</evidence>
<sequence>MSTPHGPSRLSALGVSLSIACRVFCVLAVVRCSPHVASAFRDKVRNDLLPYNPEMDVKQFEQKVTLVREIADVLRKNVVQARKVEEARGPDEKEIWELNIREDTELGSNETIKQAKGKTSSSRRNGQTKAEDAPQPEHDMDDSKAKVPRFFSQLKKAHKGRIIPELKEEDLEESFVRGSGPGGQSVNKTENNVQLLHKPTGIRVACQETRSLKQNRKIARKILLDKLDAYYNPGLSKVDLQKAKKLERERQKRKKAKKKQKAQDKESESDTPAKQDGEP</sequence>
<keyword evidence="9" id="KW-1185">Reference proteome</keyword>
<comment type="similarity">
    <text evidence="2">Belongs to the prokaryotic/mitochondrial release factor family.</text>
</comment>